<gene>
    <name evidence="2" type="ORF">OCOJLMKI_0992</name>
</gene>
<dbReference type="PANTHER" id="PTHR43233:SF1">
    <property type="entry name" value="FAMILY N-ACETYLTRANSFERASE, PUTATIVE (AFU_ORTHOLOGUE AFUA_6G03350)-RELATED"/>
    <property type="match status" value="1"/>
</dbReference>
<dbReference type="Pfam" id="PF13673">
    <property type="entry name" value="Acetyltransf_10"/>
    <property type="match status" value="1"/>
</dbReference>
<dbReference type="InterPro" id="IPR016181">
    <property type="entry name" value="Acyl_CoA_acyltransferase"/>
</dbReference>
<protein>
    <recommendedName>
        <fullName evidence="1">N-acetyltransferase domain-containing protein</fullName>
    </recommendedName>
</protein>
<dbReference type="InterPro" id="IPR000182">
    <property type="entry name" value="GNAT_dom"/>
</dbReference>
<feature type="domain" description="N-acetyltransferase" evidence="1">
    <location>
        <begin position="57"/>
        <end position="123"/>
    </location>
</feature>
<dbReference type="PANTHER" id="PTHR43233">
    <property type="entry name" value="FAMILY N-ACETYLTRANSFERASE, PUTATIVE (AFU_ORTHOLOGUE AFUA_6G03350)-RELATED"/>
    <property type="match status" value="1"/>
</dbReference>
<sequence>MAPGGIVFGIEANLSAEEFRRVLIASGLAVRRPADDLERLDRMLRAADLVITARTYTPERQLVGVARTLTDFAYCAYLADLAVDRRLHGHGIGRGLIEETRTAIGPASLLLTAAPDAVSFYEHIAMPRVTDAFRYAPRG</sequence>
<evidence type="ECO:0000259" key="1">
    <source>
        <dbReference type="Pfam" id="PF13673"/>
    </source>
</evidence>
<dbReference type="Proteomes" id="UP001055125">
    <property type="component" value="Unassembled WGS sequence"/>
</dbReference>
<name>A0ABQ4RVS5_9HYPH</name>
<comment type="caution">
    <text evidence="2">The sequence shown here is derived from an EMBL/GenBank/DDBJ whole genome shotgun (WGS) entry which is preliminary data.</text>
</comment>
<dbReference type="Gene3D" id="3.40.630.30">
    <property type="match status" value="1"/>
</dbReference>
<reference evidence="2" key="2">
    <citation type="submission" date="2021-08" db="EMBL/GenBank/DDBJ databases">
        <authorList>
            <person name="Tani A."/>
            <person name="Ola A."/>
            <person name="Ogura Y."/>
            <person name="Katsura K."/>
            <person name="Hayashi T."/>
        </authorList>
    </citation>
    <scope>NUCLEOTIDE SEQUENCE</scope>
    <source>
        <strain evidence="2">DSM 19015</strain>
    </source>
</reference>
<dbReference type="SUPFAM" id="SSF55729">
    <property type="entry name" value="Acyl-CoA N-acyltransferases (Nat)"/>
    <property type="match status" value="1"/>
</dbReference>
<dbReference type="InterPro" id="IPR053144">
    <property type="entry name" value="Acetyltransferase_Butenolide"/>
</dbReference>
<keyword evidence="3" id="KW-1185">Reference proteome</keyword>
<accession>A0ABQ4RVS5</accession>
<dbReference type="RefSeq" id="WP_238242989.1">
    <property type="nucleotide sequence ID" value="NZ_BPQP01000016.1"/>
</dbReference>
<organism evidence="2 3">
    <name type="scientific">Methylobacterium iners</name>
    <dbReference type="NCBI Taxonomy" id="418707"/>
    <lineage>
        <taxon>Bacteria</taxon>
        <taxon>Pseudomonadati</taxon>
        <taxon>Pseudomonadota</taxon>
        <taxon>Alphaproteobacteria</taxon>
        <taxon>Hyphomicrobiales</taxon>
        <taxon>Methylobacteriaceae</taxon>
        <taxon>Methylobacterium</taxon>
    </lineage>
</organism>
<proteinExistence type="predicted"/>
<dbReference type="EMBL" id="BPQP01000016">
    <property type="protein sequence ID" value="GJD93794.1"/>
    <property type="molecule type" value="Genomic_DNA"/>
</dbReference>
<reference evidence="2" key="1">
    <citation type="journal article" date="2021" name="Front. Microbiol.">
        <title>Comprehensive Comparative Genomics and Phenotyping of Methylobacterium Species.</title>
        <authorList>
            <person name="Alessa O."/>
            <person name="Ogura Y."/>
            <person name="Fujitani Y."/>
            <person name="Takami H."/>
            <person name="Hayashi T."/>
            <person name="Sahin N."/>
            <person name="Tani A."/>
        </authorList>
    </citation>
    <scope>NUCLEOTIDE SEQUENCE</scope>
    <source>
        <strain evidence="2">DSM 19015</strain>
    </source>
</reference>
<evidence type="ECO:0000313" key="3">
    <source>
        <dbReference type="Proteomes" id="UP001055125"/>
    </source>
</evidence>
<evidence type="ECO:0000313" key="2">
    <source>
        <dbReference type="EMBL" id="GJD93794.1"/>
    </source>
</evidence>